<feature type="compositionally biased region" description="Polar residues" evidence="1">
    <location>
        <begin position="1004"/>
        <end position="1016"/>
    </location>
</feature>
<reference evidence="2" key="1">
    <citation type="submission" date="2022-11" db="EMBL/GenBank/DDBJ databases">
        <authorList>
            <person name="Petersen C."/>
        </authorList>
    </citation>
    <scope>NUCLEOTIDE SEQUENCE</scope>
    <source>
        <strain evidence="2">IBT 23319</strain>
    </source>
</reference>
<dbReference type="AlphaFoldDB" id="A0A9W9P6U7"/>
<protein>
    <recommendedName>
        <fullName evidence="4">AT DNA binding protein</fullName>
    </recommendedName>
</protein>
<evidence type="ECO:0000256" key="1">
    <source>
        <dbReference type="SAM" id="MobiDB-lite"/>
    </source>
</evidence>
<feature type="compositionally biased region" description="Polar residues" evidence="1">
    <location>
        <begin position="309"/>
        <end position="319"/>
    </location>
</feature>
<feature type="compositionally biased region" description="Acidic residues" evidence="1">
    <location>
        <begin position="680"/>
        <end position="698"/>
    </location>
</feature>
<feature type="compositionally biased region" description="Acidic residues" evidence="1">
    <location>
        <begin position="720"/>
        <end position="729"/>
    </location>
</feature>
<gene>
    <name evidence="2" type="ORF">N7469_004276</name>
</gene>
<feature type="region of interest" description="Disordered" evidence="1">
    <location>
        <begin position="40"/>
        <end position="382"/>
    </location>
</feature>
<feature type="compositionally biased region" description="Acidic residues" evidence="1">
    <location>
        <begin position="757"/>
        <end position="772"/>
    </location>
</feature>
<feature type="compositionally biased region" description="Polar residues" evidence="1">
    <location>
        <begin position="198"/>
        <end position="209"/>
    </location>
</feature>
<feature type="compositionally biased region" description="Basic and acidic residues" evidence="1">
    <location>
        <begin position="620"/>
        <end position="648"/>
    </location>
</feature>
<dbReference type="OrthoDB" id="3946221at2759"/>
<feature type="compositionally biased region" description="Basic and acidic residues" evidence="1">
    <location>
        <begin position="730"/>
        <end position="755"/>
    </location>
</feature>
<feature type="region of interest" description="Disordered" evidence="1">
    <location>
        <begin position="1"/>
        <end position="27"/>
    </location>
</feature>
<feature type="compositionally biased region" description="Polar residues" evidence="1">
    <location>
        <begin position="240"/>
        <end position="250"/>
    </location>
</feature>
<dbReference type="Proteomes" id="UP001147733">
    <property type="component" value="Unassembled WGS sequence"/>
</dbReference>
<feature type="compositionally biased region" description="Basic and acidic residues" evidence="1">
    <location>
        <begin position="422"/>
        <end position="433"/>
    </location>
</feature>
<feature type="compositionally biased region" description="Polar residues" evidence="1">
    <location>
        <begin position="352"/>
        <end position="368"/>
    </location>
</feature>
<feature type="compositionally biased region" description="Acidic residues" evidence="1">
    <location>
        <begin position="953"/>
        <end position="969"/>
    </location>
</feature>
<evidence type="ECO:0000313" key="2">
    <source>
        <dbReference type="EMBL" id="KAJ5235108.1"/>
    </source>
</evidence>
<feature type="compositionally biased region" description="Polar residues" evidence="1">
    <location>
        <begin position="890"/>
        <end position="913"/>
    </location>
</feature>
<feature type="compositionally biased region" description="Polar residues" evidence="1">
    <location>
        <begin position="1089"/>
        <end position="1100"/>
    </location>
</feature>
<feature type="compositionally biased region" description="Basic and acidic residues" evidence="1">
    <location>
        <begin position="324"/>
        <end position="338"/>
    </location>
</feature>
<reference evidence="2" key="2">
    <citation type="journal article" date="2023" name="IMA Fungus">
        <title>Comparative genomic study of the Penicillium genus elucidates a diverse pangenome and 15 lateral gene transfer events.</title>
        <authorList>
            <person name="Petersen C."/>
            <person name="Sorensen T."/>
            <person name="Nielsen M.R."/>
            <person name="Sondergaard T.E."/>
            <person name="Sorensen J.L."/>
            <person name="Fitzpatrick D.A."/>
            <person name="Frisvad J.C."/>
            <person name="Nielsen K.L."/>
        </authorList>
    </citation>
    <scope>NUCLEOTIDE SEQUENCE</scope>
    <source>
        <strain evidence="2">IBT 23319</strain>
    </source>
</reference>
<feature type="region of interest" description="Disordered" evidence="1">
    <location>
        <begin position="407"/>
        <end position="858"/>
    </location>
</feature>
<organism evidence="2 3">
    <name type="scientific">Penicillium citrinum</name>
    <dbReference type="NCBI Taxonomy" id="5077"/>
    <lineage>
        <taxon>Eukaryota</taxon>
        <taxon>Fungi</taxon>
        <taxon>Dikarya</taxon>
        <taxon>Ascomycota</taxon>
        <taxon>Pezizomycotina</taxon>
        <taxon>Eurotiomycetes</taxon>
        <taxon>Eurotiomycetidae</taxon>
        <taxon>Eurotiales</taxon>
        <taxon>Aspergillaceae</taxon>
        <taxon>Penicillium</taxon>
    </lineage>
</organism>
<feature type="compositionally biased region" description="Basic and acidic residues" evidence="1">
    <location>
        <begin position="801"/>
        <end position="819"/>
    </location>
</feature>
<evidence type="ECO:0008006" key="4">
    <source>
        <dbReference type="Google" id="ProtNLM"/>
    </source>
</evidence>
<comment type="caution">
    <text evidence="2">The sequence shown here is derived from an EMBL/GenBank/DDBJ whole genome shotgun (WGS) entry which is preliminary data.</text>
</comment>
<dbReference type="RefSeq" id="XP_056502608.1">
    <property type="nucleotide sequence ID" value="XM_056643196.1"/>
</dbReference>
<feature type="compositionally biased region" description="Basic and acidic residues" evidence="1">
    <location>
        <begin position="140"/>
        <end position="162"/>
    </location>
</feature>
<feature type="compositionally biased region" description="Basic and acidic residues" evidence="1">
    <location>
        <begin position="778"/>
        <end position="794"/>
    </location>
</feature>
<feature type="region of interest" description="Disordered" evidence="1">
    <location>
        <begin position="881"/>
        <end position="1146"/>
    </location>
</feature>
<dbReference type="EMBL" id="JAPQKT010000003">
    <property type="protein sequence ID" value="KAJ5235108.1"/>
    <property type="molecule type" value="Genomic_DNA"/>
</dbReference>
<feature type="compositionally biased region" description="Acidic residues" evidence="1">
    <location>
        <begin position="518"/>
        <end position="533"/>
    </location>
</feature>
<feature type="compositionally biased region" description="Basic and acidic residues" evidence="1">
    <location>
        <begin position="1063"/>
        <end position="1080"/>
    </location>
</feature>
<keyword evidence="3" id="KW-1185">Reference proteome</keyword>
<evidence type="ECO:0000313" key="3">
    <source>
        <dbReference type="Proteomes" id="UP001147733"/>
    </source>
</evidence>
<feature type="compositionally biased region" description="Polar residues" evidence="1">
    <location>
        <begin position="163"/>
        <end position="176"/>
    </location>
</feature>
<feature type="compositionally biased region" description="Polar residues" evidence="1">
    <location>
        <begin position="496"/>
        <end position="505"/>
    </location>
</feature>
<accession>A0A9W9P6U7</accession>
<feature type="compositionally biased region" description="Acidic residues" evidence="1">
    <location>
        <begin position="1026"/>
        <end position="1047"/>
    </location>
</feature>
<feature type="compositionally biased region" description="Polar residues" evidence="1">
    <location>
        <begin position="1"/>
        <end position="12"/>
    </location>
</feature>
<feature type="compositionally biased region" description="Basic residues" evidence="1">
    <location>
        <begin position="474"/>
        <end position="483"/>
    </location>
</feature>
<feature type="compositionally biased region" description="Basic and acidic residues" evidence="1">
    <location>
        <begin position="656"/>
        <end position="679"/>
    </location>
</feature>
<dbReference type="GeneID" id="81382363"/>
<feature type="compositionally biased region" description="Acidic residues" evidence="1">
    <location>
        <begin position="1104"/>
        <end position="1117"/>
    </location>
</feature>
<proteinExistence type="predicted"/>
<feature type="compositionally biased region" description="Basic and acidic residues" evidence="1">
    <location>
        <begin position="534"/>
        <end position="546"/>
    </location>
</feature>
<sequence length="1269" mass="143135">MSGTTRYSSSSPDILGPPGDAEYLISSPIKPFTGRQSFYSPAFSARRPTPAKRSRVSLSPTKSAHSIRFDDVLLPGSPTMKLDGLQRSPSPLKDQQDGNVSPWRIRVTLEATQDEENQSEMQLSPSRKRLRPSTVTTKVPLKDDRSPLREKTPRGRPRKSDMKPTNGSPWPTSPGNTPGRPGETPRRKRGRPPKSTPRLDTQESFASQNERTRSPAPLPSLEVEPEPQFSPMDIAEDETTQPMQSWSPINTAAIGEFDSDSLGADDLPVADLTAPMQEHGMKGNTPREYGRATYDTPIIGAAEQHYLDNENNINSTPSKMPSPTRDRRSSSVRSRRDAATTSSPRKYPTPTPTSSLAEDNNSAQGTSNERPHSDPAEEHEEFDSIMESEGFTMVSLDTLTSVKQAGLGSHTSRATDNAARVLQDRDNGRIGDRLKRKLPGISDLTNERRTSARKSPAVNGSSPESRVSPIVRQHANHSIRHSPRPVVYPDLPPTSSPEKLQGQSQEDIHPREIPVYQNEEEEEDDVQDEDDLEEVHMIPHSSEPERTQSPQNDHIDRARLQQEAEWHEERQTVSRNAQDAADSNRMIYIDSDKNPSDKDELEGSDAFSDHLQSDFGSIAGEEHNEPGRVEEVKEPKVTEDDAFSDHLQSDFGSIAGEEHHEPRRSENMEEAKPEVLEDFERFEEEDDAGSEGSEDIEQSEPRPAFSHSPDATHTSYRESEDVEEDDGYDDIWRQEPKHPNTQTRHESDSEPRTNYEAELENEEEDDDDDGFDDIWQQEARDNSHLSQHSEHHPEQPPGRYSEQHSNHHSEQYSDRHSEQPVEEVVSPWRQIAEDPSTRSYLSSSPAYVDLEKSDLRHLNPTQIRKLREREVDLSALLAADDTPNRARYYNGTSTPRSILRSAQRSSTIGSSSRKPGKRVRLQTLSLSPEREPEAEQESPIFRHNTSQQGHDLYEEEQEEGYEEDGEQEQEAGSVSDRDSRDAEPAAGDVTFTPEPQRQSDVEPQGSSWFQRITSLTPRWLKAPAHDDDDDSSSVSQEDAENVSDVEQEYGQVDQGELSIQSPQDHRHYHERASSSDHSSEGIEEEEKSASPSAKQGSDRVTSPVEDEEYEDDREEDQLERSVSDELLDQNPADKHDVQHNSPKGPRPLAVFGYFSNDHYLALRRLYRIAKRHPERFPYFDAPGRAQIIGDWIWTSDGLHGIPISEAQFAIIDRFVHELSHADVQYGGSGQVEWTDADLHRRLISIIIGEQIRDERKARANRGASVDTWR</sequence>
<feature type="compositionally biased region" description="Basic and acidic residues" evidence="1">
    <location>
        <begin position="553"/>
        <end position="572"/>
    </location>
</feature>
<name>A0A9W9P6U7_PENCI</name>